<dbReference type="EMBL" id="BAAAMR010000001">
    <property type="protein sequence ID" value="GAA2118140.1"/>
    <property type="molecule type" value="Genomic_DNA"/>
</dbReference>
<keyword evidence="1" id="KW-1133">Transmembrane helix</keyword>
<organism evidence="2 3">
    <name type="scientific">Actinomadura napierensis</name>
    <dbReference type="NCBI Taxonomy" id="267854"/>
    <lineage>
        <taxon>Bacteria</taxon>
        <taxon>Bacillati</taxon>
        <taxon>Actinomycetota</taxon>
        <taxon>Actinomycetes</taxon>
        <taxon>Streptosporangiales</taxon>
        <taxon>Thermomonosporaceae</taxon>
        <taxon>Actinomadura</taxon>
    </lineage>
</organism>
<feature type="transmembrane region" description="Helical" evidence="1">
    <location>
        <begin position="138"/>
        <end position="157"/>
    </location>
</feature>
<name>A0ABP5JNJ4_9ACTN</name>
<keyword evidence="3" id="KW-1185">Reference proteome</keyword>
<sequence>MTARAIDEPHRASSQLELLFDLTFVVAVAAVTAEFAHHIADGHALSGLVPFLQVFFAVWWAWMNFTWFASSYDTDDVPYRLLTMVQMAGVLVLAAGVPAAAGHSDYRAVAIGYLVMRVALVAQWLRAGAEDPAGRRTALRYALGIAVAQAGWILWLVSAEAGALPAQAQVPCFAALAVLELAVPRWAERTRPTSWHPHHIAERYGLFTIILFGESVLAASNAVAGALEEAEVSRRLIVIAGSGLVLLFALWWLYFLLPAGEGLNERRHLSYRWGYGHYGIFASLAALGAGLEVAVGQTGHDAGASPLVVCYAVAIPTALFILLLWAVHARLLAARLLYPAVVLCGVAAILLLPLAASGTGVAAVVATTAAICVLMVAVTIVLGRDGASRRTARPPRAAGRP</sequence>
<feature type="transmembrane region" description="Helical" evidence="1">
    <location>
        <begin position="303"/>
        <end position="324"/>
    </location>
</feature>
<protein>
    <submittedName>
        <fullName evidence="2">Low temperature requirement protein A</fullName>
    </submittedName>
</protein>
<evidence type="ECO:0000313" key="2">
    <source>
        <dbReference type="EMBL" id="GAA2118140.1"/>
    </source>
</evidence>
<accession>A0ABP5JNJ4</accession>
<comment type="caution">
    <text evidence="2">The sequence shown here is derived from an EMBL/GenBank/DDBJ whole genome shotgun (WGS) entry which is preliminary data.</text>
</comment>
<gene>
    <name evidence="2" type="ORF">GCM10009727_00930</name>
</gene>
<feature type="transmembrane region" description="Helical" evidence="1">
    <location>
        <begin position="361"/>
        <end position="383"/>
    </location>
</feature>
<proteinExistence type="predicted"/>
<feature type="transmembrane region" description="Helical" evidence="1">
    <location>
        <begin position="81"/>
        <end position="100"/>
    </location>
</feature>
<evidence type="ECO:0000256" key="1">
    <source>
        <dbReference type="SAM" id="Phobius"/>
    </source>
</evidence>
<dbReference type="Pfam" id="PF06772">
    <property type="entry name" value="LtrA"/>
    <property type="match status" value="1"/>
</dbReference>
<feature type="transmembrane region" description="Helical" evidence="1">
    <location>
        <begin position="236"/>
        <end position="257"/>
    </location>
</feature>
<keyword evidence="1" id="KW-0472">Membrane</keyword>
<reference evidence="3" key="1">
    <citation type="journal article" date="2019" name="Int. J. Syst. Evol. Microbiol.">
        <title>The Global Catalogue of Microorganisms (GCM) 10K type strain sequencing project: providing services to taxonomists for standard genome sequencing and annotation.</title>
        <authorList>
            <consortium name="The Broad Institute Genomics Platform"/>
            <consortium name="The Broad Institute Genome Sequencing Center for Infectious Disease"/>
            <person name="Wu L."/>
            <person name="Ma J."/>
        </authorList>
    </citation>
    <scope>NUCLEOTIDE SEQUENCE [LARGE SCALE GENOMIC DNA]</scope>
    <source>
        <strain evidence="3">JCM 13850</strain>
    </source>
</reference>
<feature type="transmembrane region" description="Helical" evidence="1">
    <location>
        <begin position="204"/>
        <end position="224"/>
    </location>
</feature>
<evidence type="ECO:0000313" key="3">
    <source>
        <dbReference type="Proteomes" id="UP001501020"/>
    </source>
</evidence>
<feature type="transmembrane region" description="Helical" evidence="1">
    <location>
        <begin position="278"/>
        <end position="297"/>
    </location>
</feature>
<dbReference type="Proteomes" id="UP001501020">
    <property type="component" value="Unassembled WGS sequence"/>
</dbReference>
<feature type="transmembrane region" description="Helical" evidence="1">
    <location>
        <begin position="336"/>
        <end position="355"/>
    </location>
</feature>
<dbReference type="PANTHER" id="PTHR36840">
    <property type="entry name" value="BLL5714 PROTEIN"/>
    <property type="match status" value="1"/>
</dbReference>
<keyword evidence="1" id="KW-0812">Transmembrane</keyword>
<feature type="transmembrane region" description="Helical" evidence="1">
    <location>
        <begin position="51"/>
        <end position="69"/>
    </location>
</feature>
<feature type="transmembrane region" description="Helical" evidence="1">
    <location>
        <begin position="18"/>
        <end position="39"/>
    </location>
</feature>
<feature type="transmembrane region" description="Helical" evidence="1">
    <location>
        <begin position="163"/>
        <end position="183"/>
    </location>
</feature>
<dbReference type="InterPro" id="IPR010640">
    <property type="entry name" value="Low_temperature_requirement_A"/>
</dbReference>
<dbReference type="PANTHER" id="PTHR36840:SF1">
    <property type="entry name" value="BLL5714 PROTEIN"/>
    <property type="match status" value="1"/>
</dbReference>
<feature type="transmembrane region" description="Helical" evidence="1">
    <location>
        <begin position="106"/>
        <end position="126"/>
    </location>
</feature>